<sequence length="860" mass="96992">MSIIVVTFSVFICHISSTDVMLQYEASDVTGDQMPDQVNVTFSTETKSLTKLNLRRSRHFNLDIPLHTLATDQEGILHRHKVKTRPKKDLGFYQDITNKAVFRIQRSSEKSANKESKFNMKGEFLLNASKCLFDSERKTLKKPWRTMSLKAMPHSTTRPSSTTTFDQYVYNLEILKTTTFDLFDARIPLMNVTVLEERTVRMNAINIRDMHMKSTDRKSNRSKLRSAPQSRRRRNSVQGYYPQSRRRRKAVQDYYVDVAAVIDYKRYSKFLAQANYNNFTAMQDILEYYAFVLSAVDMLYQGIKHSKYTIHILLSKVYVLQTVASSSFIDKNARGDELNGNTASISLQDFISGAGQGVVGIYDHVILFTGYNLSRVDSNKNKKDILGFTNTGQMCRTDGRSSSVIEDRQGYSTSTIDAVAHELAHSLSAKHDGEKNACKTSDRYIMGSTHAVKKPGTEFNPWRFSSCSVTYFTRFLRKALKTSRGHICLVYAIEASADIPDVSDKLLGQLVKPDQQCQQWYGNNSYYCRGFEENITAICHTMFCADMLKGFCVPQAALTGTSCGNGKICINGQCVSDPYAPQLDENCVFGDTPDETCYSHVNEFIGYCYIPYNYRQCCDSCNNVSRPVRGCEYGDRIMSCTQDHCLNSKEDCCGTCNYGTPFTPTYSTRRSTPKRVATTANPRMIFTSIKECEPGDQNLRPELCTNISVCLIQPTQCCNYCSSLYSSATTNTTSARPLIPPTSPKKCEPGDLDLRPELCTNTSVCLTNRSQCCDYCSLHYNSSTTSTTQVTSPNECVLGEPDLSPQLCTSPSICQTQPLMCCNYCSLPDNSASTVSLYDIWIFRCFCIAFYFVSKQMSIR</sequence>
<comment type="caution">
    <text evidence="8">Lacks conserved residue(s) required for the propagation of feature annotation.</text>
</comment>
<feature type="compositionally biased region" description="Basic residues" evidence="9">
    <location>
        <begin position="220"/>
        <end position="235"/>
    </location>
</feature>
<feature type="signal peptide" evidence="10">
    <location>
        <begin position="1"/>
        <end position="17"/>
    </location>
</feature>
<evidence type="ECO:0000256" key="10">
    <source>
        <dbReference type="SAM" id="SignalP"/>
    </source>
</evidence>
<dbReference type="PROSITE" id="PS50215">
    <property type="entry name" value="ADAM_MEPRO"/>
    <property type="match status" value="1"/>
</dbReference>
<dbReference type="SUPFAM" id="SSF55486">
    <property type="entry name" value="Metalloproteases ('zincins'), catalytic domain"/>
    <property type="match status" value="1"/>
</dbReference>
<keyword evidence="3" id="KW-0378">Hydrolase</keyword>
<dbReference type="GO" id="GO:0004222">
    <property type="term" value="F:metalloendopeptidase activity"/>
    <property type="evidence" value="ECO:0007669"/>
    <property type="project" value="InterPro"/>
</dbReference>
<dbReference type="PANTHER" id="PTHR11905">
    <property type="entry name" value="ADAM A DISINTEGRIN AND METALLOPROTEASE DOMAIN"/>
    <property type="match status" value="1"/>
</dbReference>
<keyword evidence="7" id="KW-0325">Glycoprotein</keyword>
<dbReference type="PANTHER" id="PTHR11905:SF159">
    <property type="entry name" value="ADAM METALLOPROTEASE"/>
    <property type="match status" value="1"/>
</dbReference>
<evidence type="ECO:0000313" key="14">
    <source>
        <dbReference type="RefSeq" id="XP_055887104.1"/>
    </source>
</evidence>
<keyword evidence="10" id="KW-0732">Signal</keyword>
<feature type="domain" description="Peptidase M12B" evidence="11">
    <location>
        <begin position="254"/>
        <end position="478"/>
    </location>
</feature>
<dbReference type="OMA" id="FNTRMFP"/>
<protein>
    <submittedName>
        <fullName evidence="13 14">Uncharacterized protein LOC106053118 isoform X1</fullName>
    </submittedName>
</protein>
<feature type="binding site" evidence="8">
    <location>
        <position position="421"/>
    </location>
    <ligand>
        <name>Zn(2+)</name>
        <dbReference type="ChEBI" id="CHEBI:29105"/>
        <note>catalytic</note>
    </ligand>
</feature>
<reference evidence="13 14" key="1">
    <citation type="submission" date="2025-04" db="UniProtKB">
        <authorList>
            <consortium name="RefSeq"/>
        </authorList>
    </citation>
    <scope>IDENTIFICATION</scope>
</reference>
<evidence type="ECO:0000313" key="13">
    <source>
        <dbReference type="RefSeq" id="XP_055887102.1"/>
    </source>
</evidence>
<dbReference type="RefSeq" id="XP_055887105.1">
    <property type="nucleotide sequence ID" value="XM_056031130.1"/>
</dbReference>
<feature type="region of interest" description="Disordered" evidence="9">
    <location>
        <begin position="210"/>
        <end position="245"/>
    </location>
</feature>
<dbReference type="InterPro" id="IPR041645">
    <property type="entry name" value="ADAMTS_CR_2"/>
</dbReference>
<dbReference type="AlphaFoldDB" id="A0A9W3AIU8"/>
<evidence type="ECO:0000256" key="7">
    <source>
        <dbReference type="ARBA" id="ARBA00023180"/>
    </source>
</evidence>
<keyword evidence="2 8" id="KW-0479">Metal-binding</keyword>
<keyword evidence="4 8" id="KW-0862">Zinc</keyword>
<dbReference type="GO" id="GO:0006509">
    <property type="term" value="P:membrane protein ectodomain proteolysis"/>
    <property type="evidence" value="ECO:0007669"/>
    <property type="project" value="TreeGrafter"/>
</dbReference>
<dbReference type="Proteomes" id="UP001165740">
    <property type="component" value="Chromosome 5"/>
</dbReference>
<feature type="binding site" evidence="8">
    <location>
        <position position="431"/>
    </location>
    <ligand>
        <name>Zn(2+)</name>
        <dbReference type="ChEBI" id="CHEBI:29105"/>
        <note>catalytic</note>
    </ligand>
</feature>
<evidence type="ECO:0000313" key="15">
    <source>
        <dbReference type="RefSeq" id="XP_055887105.1"/>
    </source>
</evidence>
<evidence type="ECO:0000313" key="12">
    <source>
        <dbReference type="Proteomes" id="UP001165740"/>
    </source>
</evidence>
<feature type="chain" id="PRO_5044702817" evidence="10">
    <location>
        <begin position="18"/>
        <end position="860"/>
    </location>
</feature>
<dbReference type="OrthoDB" id="6134861at2759"/>
<keyword evidence="12" id="KW-1185">Reference proteome</keyword>
<evidence type="ECO:0000256" key="6">
    <source>
        <dbReference type="ARBA" id="ARBA00023157"/>
    </source>
</evidence>
<evidence type="ECO:0000259" key="11">
    <source>
        <dbReference type="PROSITE" id="PS50215"/>
    </source>
</evidence>
<proteinExistence type="predicted"/>
<dbReference type="GeneID" id="106053118"/>
<evidence type="ECO:0000256" key="4">
    <source>
        <dbReference type="ARBA" id="ARBA00022833"/>
    </source>
</evidence>
<keyword evidence="5" id="KW-0482">Metalloprotease</keyword>
<dbReference type="Pfam" id="PF01421">
    <property type="entry name" value="Reprolysin"/>
    <property type="match status" value="1"/>
</dbReference>
<evidence type="ECO:0000256" key="9">
    <source>
        <dbReference type="SAM" id="MobiDB-lite"/>
    </source>
</evidence>
<dbReference type="Gene3D" id="3.40.390.10">
    <property type="entry name" value="Collagenase (Catalytic Domain)"/>
    <property type="match status" value="1"/>
</dbReference>
<feature type="active site" evidence="8">
    <location>
        <position position="422"/>
    </location>
</feature>
<feature type="binding site" evidence="8">
    <location>
        <position position="425"/>
    </location>
    <ligand>
        <name>Zn(2+)</name>
        <dbReference type="ChEBI" id="CHEBI:29105"/>
        <note>catalytic</note>
    </ligand>
</feature>
<evidence type="ECO:0000256" key="1">
    <source>
        <dbReference type="ARBA" id="ARBA00022670"/>
    </source>
</evidence>
<evidence type="ECO:0000256" key="5">
    <source>
        <dbReference type="ARBA" id="ARBA00023049"/>
    </source>
</evidence>
<accession>A0A9W3AIU8</accession>
<dbReference type="Pfam" id="PF17771">
    <property type="entry name" value="ADAMTS_CR_2"/>
    <property type="match status" value="1"/>
</dbReference>
<dbReference type="RefSeq" id="XP_055887102.1">
    <property type="nucleotide sequence ID" value="XM_056031127.1"/>
</dbReference>
<dbReference type="Gene3D" id="3.40.1620.60">
    <property type="match status" value="1"/>
</dbReference>
<dbReference type="RefSeq" id="XP_055887104.1">
    <property type="nucleotide sequence ID" value="XM_056031129.1"/>
</dbReference>
<dbReference type="InterPro" id="IPR001590">
    <property type="entry name" value="Peptidase_M12B"/>
</dbReference>
<organism evidence="12 14">
    <name type="scientific">Biomphalaria glabrata</name>
    <name type="common">Bloodfluke planorb</name>
    <name type="synonym">Freshwater snail</name>
    <dbReference type="NCBI Taxonomy" id="6526"/>
    <lineage>
        <taxon>Eukaryota</taxon>
        <taxon>Metazoa</taxon>
        <taxon>Spiralia</taxon>
        <taxon>Lophotrochozoa</taxon>
        <taxon>Mollusca</taxon>
        <taxon>Gastropoda</taxon>
        <taxon>Heterobranchia</taxon>
        <taxon>Euthyneura</taxon>
        <taxon>Panpulmonata</taxon>
        <taxon>Hygrophila</taxon>
        <taxon>Lymnaeoidea</taxon>
        <taxon>Planorbidae</taxon>
        <taxon>Biomphalaria</taxon>
    </lineage>
</organism>
<dbReference type="InterPro" id="IPR024079">
    <property type="entry name" value="MetalloPept_cat_dom_sf"/>
</dbReference>
<evidence type="ECO:0000256" key="3">
    <source>
        <dbReference type="ARBA" id="ARBA00022801"/>
    </source>
</evidence>
<keyword evidence="1" id="KW-0645">Protease</keyword>
<gene>
    <name evidence="13 14 15" type="primary">LOC106053118</name>
</gene>
<name>A0A9W3AIU8_BIOGL</name>
<keyword evidence="6" id="KW-1015">Disulfide bond</keyword>
<evidence type="ECO:0000256" key="2">
    <source>
        <dbReference type="ARBA" id="ARBA00022723"/>
    </source>
</evidence>
<dbReference type="GO" id="GO:0046872">
    <property type="term" value="F:metal ion binding"/>
    <property type="evidence" value="ECO:0007669"/>
    <property type="project" value="UniProtKB-KW"/>
</dbReference>
<feature type="compositionally biased region" description="Basic and acidic residues" evidence="9">
    <location>
        <begin position="210"/>
        <end position="219"/>
    </location>
</feature>
<evidence type="ECO:0000256" key="8">
    <source>
        <dbReference type="PROSITE-ProRule" id="PRU00276"/>
    </source>
</evidence>